<dbReference type="GO" id="GO:0006355">
    <property type="term" value="P:regulation of DNA-templated transcription"/>
    <property type="evidence" value="ECO:0007669"/>
    <property type="project" value="InterPro"/>
</dbReference>
<name>A0A4R1YMM6_9RHOB</name>
<evidence type="ECO:0000313" key="5">
    <source>
        <dbReference type="EMBL" id="TCM78993.1"/>
    </source>
</evidence>
<dbReference type="Pfam" id="PF00196">
    <property type="entry name" value="GerE"/>
    <property type="match status" value="1"/>
</dbReference>
<dbReference type="InterPro" id="IPR036388">
    <property type="entry name" value="WH-like_DNA-bd_sf"/>
</dbReference>
<dbReference type="GO" id="GO:0003677">
    <property type="term" value="F:DNA binding"/>
    <property type="evidence" value="ECO:0007669"/>
    <property type="project" value="UniProtKB-KW"/>
</dbReference>
<keyword evidence="2" id="KW-0238">DNA-binding</keyword>
<dbReference type="SUPFAM" id="SSF46894">
    <property type="entry name" value="C-terminal effector domain of the bipartite response regulators"/>
    <property type="match status" value="1"/>
</dbReference>
<feature type="domain" description="HTH luxR-type" evidence="4">
    <location>
        <begin position="173"/>
        <end position="238"/>
    </location>
</feature>
<dbReference type="InterPro" id="IPR000792">
    <property type="entry name" value="Tscrpt_reg_LuxR_C"/>
</dbReference>
<keyword evidence="6" id="KW-1185">Reference proteome</keyword>
<sequence>MEVGSDNKWALPFLEFLQNASNMEELQLSAQRLRDDLSVLHVVYHWVNSAGRRFGVGTYSTAWVDRYLDRNYVHIDPVIAGCAQRSGITNWKEFDWSSKTSRDFLTDALQHGVGNQGLSIPIHGPSARFSILTINDYCDDMEWEEFTQTNGRPLTLIAHEIDRKAQELDGGYGPSRIVPLSPRELSVLTLLAQGQSRAQAAAELDISQHTLRVYIETARNKLGATNTTHAVARALRNGLIVL</sequence>
<dbReference type="PRINTS" id="PR00038">
    <property type="entry name" value="HTHLUXR"/>
</dbReference>
<keyword evidence="1" id="KW-0805">Transcription regulation</keyword>
<dbReference type="SUPFAM" id="SSF75516">
    <property type="entry name" value="Pheromone-binding domain of LuxR-like quorum-sensing transcription factors"/>
    <property type="match status" value="1"/>
</dbReference>
<dbReference type="InterPro" id="IPR016032">
    <property type="entry name" value="Sig_transdc_resp-reg_C-effctor"/>
</dbReference>
<dbReference type="EMBL" id="SLVM01000024">
    <property type="protein sequence ID" value="TCM78993.1"/>
    <property type="molecule type" value="Genomic_DNA"/>
</dbReference>
<dbReference type="PANTHER" id="PTHR44688">
    <property type="entry name" value="DNA-BINDING TRANSCRIPTIONAL ACTIVATOR DEVR_DOSR"/>
    <property type="match status" value="1"/>
</dbReference>
<evidence type="ECO:0000313" key="6">
    <source>
        <dbReference type="Proteomes" id="UP000295277"/>
    </source>
</evidence>
<dbReference type="InterPro" id="IPR005143">
    <property type="entry name" value="TF_LuxR_autoind-bd_dom"/>
</dbReference>
<dbReference type="PANTHER" id="PTHR44688:SF16">
    <property type="entry name" value="DNA-BINDING TRANSCRIPTIONAL ACTIVATOR DEVR_DOSR"/>
    <property type="match status" value="1"/>
</dbReference>
<dbReference type="Gene3D" id="3.30.450.80">
    <property type="entry name" value="Transcription factor LuxR-like, autoinducer-binding domain"/>
    <property type="match status" value="1"/>
</dbReference>
<dbReference type="Proteomes" id="UP000295277">
    <property type="component" value="Unassembled WGS sequence"/>
</dbReference>
<dbReference type="PROSITE" id="PS50043">
    <property type="entry name" value="HTH_LUXR_2"/>
    <property type="match status" value="1"/>
</dbReference>
<gene>
    <name evidence="5" type="ORF">EV216_12440</name>
</gene>
<accession>A0A4R1YMM6</accession>
<protein>
    <submittedName>
        <fullName evidence="5">LuxR family transcriptional regulator</fullName>
    </submittedName>
</protein>
<evidence type="ECO:0000256" key="3">
    <source>
        <dbReference type="ARBA" id="ARBA00023163"/>
    </source>
</evidence>
<reference evidence="5 6" key="1">
    <citation type="submission" date="2019-03" db="EMBL/GenBank/DDBJ databases">
        <title>Genomic Encyclopedia of Type Strains, Phase IV (KMG-IV): sequencing the most valuable type-strain genomes for metagenomic binning, comparative biology and taxonomic classification.</title>
        <authorList>
            <person name="Goeker M."/>
        </authorList>
    </citation>
    <scope>NUCLEOTIDE SEQUENCE [LARGE SCALE GENOMIC DNA]</scope>
    <source>
        <strain evidence="5 6">DSM 21153</strain>
    </source>
</reference>
<evidence type="ECO:0000259" key="4">
    <source>
        <dbReference type="PROSITE" id="PS50043"/>
    </source>
</evidence>
<organism evidence="5 6">
    <name type="scientific">Rhodovulum steppense</name>
    <dbReference type="NCBI Taxonomy" id="540251"/>
    <lineage>
        <taxon>Bacteria</taxon>
        <taxon>Pseudomonadati</taxon>
        <taxon>Pseudomonadota</taxon>
        <taxon>Alphaproteobacteria</taxon>
        <taxon>Rhodobacterales</taxon>
        <taxon>Paracoccaceae</taxon>
        <taxon>Rhodovulum</taxon>
    </lineage>
</organism>
<dbReference type="SMART" id="SM00421">
    <property type="entry name" value="HTH_LUXR"/>
    <property type="match status" value="1"/>
</dbReference>
<dbReference type="Gene3D" id="1.10.10.10">
    <property type="entry name" value="Winged helix-like DNA-binding domain superfamily/Winged helix DNA-binding domain"/>
    <property type="match status" value="1"/>
</dbReference>
<evidence type="ECO:0000256" key="2">
    <source>
        <dbReference type="ARBA" id="ARBA00023125"/>
    </source>
</evidence>
<keyword evidence="3" id="KW-0804">Transcription</keyword>
<proteinExistence type="predicted"/>
<dbReference type="CDD" id="cd06170">
    <property type="entry name" value="LuxR_C_like"/>
    <property type="match status" value="1"/>
</dbReference>
<comment type="caution">
    <text evidence="5">The sequence shown here is derived from an EMBL/GenBank/DDBJ whole genome shotgun (WGS) entry which is preliminary data.</text>
</comment>
<dbReference type="Pfam" id="PF03472">
    <property type="entry name" value="Autoind_bind"/>
    <property type="match status" value="1"/>
</dbReference>
<dbReference type="AlphaFoldDB" id="A0A4R1YMM6"/>
<evidence type="ECO:0000256" key="1">
    <source>
        <dbReference type="ARBA" id="ARBA00023015"/>
    </source>
</evidence>
<dbReference type="InterPro" id="IPR036693">
    <property type="entry name" value="TF_LuxR_autoind-bd_dom_sf"/>
</dbReference>